<dbReference type="HOGENOM" id="CLU_2013744_0_0_5"/>
<protein>
    <submittedName>
        <fullName evidence="2">Plasmid stability protein</fullName>
    </submittedName>
</protein>
<accession>F7XJA6</accession>
<evidence type="ECO:0000313" key="3">
    <source>
        <dbReference type="Proteomes" id="UP000009045"/>
    </source>
</evidence>
<dbReference type="SUPFAM" id="SSF47598">
    <property type="entry name" value="Ribbon-helix-helix"/>
    <property type="match status" value="1"/>
</dbReference>
<geneLocation type="plasmid" evidence="2 3">
    <name>pSmeSM11d</name>
</geneLocation>
<sequence>MASMTIRNLDDGLKKRLRIRAAAHGRSMEDEARDILRAALSTGENRPANLAAAIRSRIVPLGGVELELPPPRGHARPTGFLRVIILDTNVLSELLAPAPSVAVETWLAEQQTAAVFATTVTGS</sequence>
<dbReference type="Gene3D" id="1.10.1220.10">
    <property type="entry name" value="Met repressor-like"/>
    <property type="match status" value="1"/>
</dbReference>
<dbReference type="InterPro" id="IPR010985">
    <property type="entry name" value="Ribbon_hlx_hlx"/>
</dbReference>
<dbReference type="GO" id="GO:0006355">
    <property type="term" value="P:regulation of DNA-templated transcription"/>
    <property type="evidence" value="ECO:0007669"/>
    <property type="project" value="InterPro"/>
</dbReference>
<dbReference type="PATRIC" id="fig|707241.3.peg.5959"/>
<name>F7XJA6_SINMM</name>
<evidence type="ECO:0000313" key="2">
    <source>
        <dbReference type="EMBL" id="AEH83113.1"/>
    </source>
</evidence>
<dbReference type="InterPro" id="IPR013321">
    <property type="entry name" value="Arc_rbn_hlx_hlx"/>
</dbReference>
<dbReference type="AlphaFoldDB" id="F7XJA6"/>
<keyword evidence="2" id="KW-0614">Plasmid</keyword>
<gene>
    <name evidence="2" type="ordered locus">SM11_pD0280</name>
</gene>
<proteinExistence type="predicted"/>
<dbReference type="InterPro" id="IPR053853">
    <property type="entry name" value="FitA-like_RHH"/>
</dbReference>
<evidence type="ECO:0000259" key="1">
    <source>
        <dbReference type="Pfam" id="PF22513"/>
    </source>
</evidence>
<organism evidence="2 3">
    <name type="scientific">Sinorhizobium meliloti (strain SM11)</name>
    <dbReference type="NCBI Taxonomy" id="707241"/>
    <lineage>
        <taxon>Bacteria</taxon>
        <taxon>Pseudomonadati</taxon>
        <taxon>Pseudomonadota</taxon>
        <taxon>Alphaproteobacteria</taxon>
        <taxon>Hyphomicrobiales</taxon>
        <taxon>Rhizobiaceae</taxon>
        <taxon>Sinorhizobium/Ensifer group</taxon>
        <taxon>Sinorhizobium</taxon>
    </lineage>
</organism>
<dbReference type="KEGG" id="smx:SM11_pD0280"/>
<feature type="domain" description="Antitoxin FitA-like ribbon-helix-helix" evidence="1">
    <location>
        <begin position="2"/>
        <end position="40"/>
    </location>
</feature>
<reference evidence="2 3" key="1">
    <citation type="journal article" date="2011" name="J. Biotechnol.">
        <title>The complete genome sequence of the dominant Sinorhizobium meliloti field isolate SM11 extends the S. meliloti pan-genome.</title>
        <authorList>
            <person name="Schneiker-Bekel S."/>
            <person name="Wibberg D."/>
            <person name="Bekel T."/>
            <person name="Blom J."/>
            <person name="Linke B."/>
            <person name="Neuweger H."/>
            <person name="Stiens M."/>
            <person name="Vorholter F.J."/>
            <person name="Weidner S."/>
            <person name="Goesmann A."/>
            <person name="Puhler A."/>
            <person name="Schluter A."/>
        </authorList>
    </citation>
    <scope>NUCLEOTIDE SEQUENCE [LARGE SCALE GENOMIC DNA]</scope>
    <source>
        <strain evidence="2 3">SM11</strain>
        <plasmid evidence="3">pSmeSM11d</plasmid>
    </source>
</reference>
<dbReference type="Proteomes" id="UP000009045">
    <property type="component" value="Plasmid pSmeSM11d"/>
</dbReference>
<dbReference type="EMBL" id="CP001832">
    <property type="protein sequence ID" value="AEH83113.1"/>
    <property type="molecule type" value="Genomic_DNA"/>
</dbReference>
<dbReference type="Pfam" id="PF22513">
    <property type="entry name" value="FitA-like_RHH"/>
    <property type="match status" value="1"/>
</dbReference>